<reference evidence="2 3" key="1">
    <citation type="submission" date="2024-04" db="EMBL/GenBank/DDBJ databases">
        <title>Defined microbial consortia suppress multidrug-resistant proinflammatory Enterobacteriaceae via ecological control.</title>
        <authorList>
            <person name="Furuichi M."/>
            <person name="Kawaguchi T."/>
            <person name="Pust M."/>
            <person name="Yasuma K."/>
            <person name="Plichta D."/>
            <person name="Hasegawa N."/>
            <person name="Ohya T."/>
            <person name="Bhattarai S."/>
            <person name="Sasajima S."/>
            <person name="Aoto Y."/>
            <person name="Tuganbaev T."/>
            <person name="Yaginuma M."/>
            <person name="Ueda M."/>
            <person name="Okahashi N."/>
            <person name="Amafuji K."/>
            <person name="Kiridooshi Y."/>
            <person name="Sugita K."/>
            <person name="Strazar M."/>
            <person name="Skelly A."/>
            <person name="Suda W."/>
            <person name="Hattori M."/>
            <person name="Nakamoto N."/>
            <person name="Caballero S."/>
            <person name="Norman J."/>
            <person name="Olle B."/>
            <person name="Tanoue T."/>
            <person name="Arita M."/>
            <person name="Bucci V."/>
            <person name="Atarashi K."/>
            <person name="Xavier R."/>
            <person name="Honda K."/>
        </authorList>
    </citation>
    <scope>NUCLEOTIDE SEQUENCE [LARGE SCALE GENOMIC DNA]</scope>
    <source>
        <strain evidence="3">k04-0078-D8-1</strain>
    </source>
</reference>
<feature type="compositionally biased region" description="Polar residues" evidence="1">
    <location>
        <begin position="165"/>
        <end position="176"/>
    </location>
</feature>
<dbReference type="Gene3D" id="3.40.50.300">
    <property type="entry name" value="P-loop containing nucleotide triphosphate hydrolases"/>
    <property type="match status" value="1"/>
</dbReference>
<comment type="caution">
    <text evidence="2">The sequence shown here is derived from an EMBL/GenBank/DDBJ whole genome shotgun (WGS) entry which is preliminary data.</text>
</comment>
<dbReference type="InterPro" id="IPR050972">
    <property type="entry name" value="SDr-like"/>
</dbReference>
<dbReference type="InterPro" id="IPR027417">
    <property type="entry name" value="P-loop_NTPase"/>
</dbReference>
<feature type="region of interest" description="Disordered" evidence="1">
    <location>
        <begin position="146"/>
        <end position="233"/>
    </location>
</feature>
<dbReference type="EMBL" id="BAABYW010000001">
    <property type="protein sequence ID" value="GAA6408296.1"/>
    <property type="molecule type" value="Genomic_DNA"/>
</dbReference>
<evidence type="ECO:0008006" key="4">
    <source>
        <dbReference type="Google" id="ProtNLM"/>
    </source>
</evidence>
<dbReference type="PANTHER" id="PTHR34403:SF17">
    <property type="entry name" value="RETINITIS PIGMENTOSA 1-LIKE 1 PROTEIN-LIKE"/>
    <property type="match status" value="1"/>
</dbReference>
<accession>A0ABQ0BA13</accession>
<sequence>MYCILVSGIPASGKTVLAEYLSASLHIPVVSKDKIKEILFDTIGFRFRTEKVALGTGAMETMYYFAGQMMRTGQPFLLENNFENVSRPGIQSLLEKYGYQAVTVRLTGDYNVLFNRMIERNNSPDRHKGHIVNDYYQKPEIKLETNLKAKANPVTNLKTKPEASPETNSKANPEINQKTKPEANPKTKTKANPEINQKTKPEANPETKTKANLVTNPKTKPEGNPEINPKTNPEINIQPVLTQEEFIRGITERGMVEFQLPGPVMEIDTTDFSKVDLRHVTEELRNIISDLKLQ</sequence>
<evidence type="ECO:0000256" key="1">
    <source>
        <dbReference type="SAM" id="MobiDB-lite"/>
    </source>
</evidence>
<feature type="compositionally biased region" description="Basic and acidic residues" evidence="1">
    <location>
        <begin position="197"/>
        <end position="209"/>
    </location>
</feature>
<dbReference type="PANTHER" id="PTHR34403">
    <property type="entry name" value="TOL-PAL SYSTEM PROTEIN TOLA"/>
    <property type="match status" value="1"/>
</dbReference>
<name>A0ABQ0BA13_9FIRM</name>
<organism evidence="2 3">
    <name type="scientific">Blautia hominis</name>
    <dbReference type="NCBI Taxonomy" id="2025493"/>
    <lineage>
        <taxon>Bacteria</taxon>
        <taxon>Bacillati</taxon>
        <taxon>Bacillota</taxon>
        <taxon>Clostridia</taxon>
        <taxon>Lachnospirales</taxon>
        <taxon>Lachnospiraceae</taxon>
        <taxon>Blautia</taxon>
    </lineage>
</organism>
<gene>
    <name evidence="2" type="ORF">K040078D81_24130</name>
</gene>
<evidence type="ECO:0000313" key="2">
    <source>
        <dbReference type="EMBL" id="GAA6408296.1"/>
    </source>
</evidence>
<dbReference type="Proteomes" id="UP001600943">
    <property type="component" value="Unassembled WGS sequence"/>
</dbReference>
<protein>
    <recommendedName>
        <fullName evidence="4">UDP-N-acetylglucosamine kinase</fullName>
    </recommendedName>
</protein>
<proteinExistence type="predicted"/>
<evidence type="ECO:0000313" key="3">
    <source>
        <dbReference type="Proteomes" id="UP001600943"/>
    </source>
</evidence>
<dbReference type="RefSeq" id="WP_390405539.1">
    <property type="nucleotide sequence ID" value="NZ_BAABYW010000001.1"/>
</dbReference>
<keyword evidence="3" id="KW-1185">Reference proteome</keyword>
<dbReference type="SUPFAM" id="SSF52540">
    <property type="entry name" value="P-loop containing nucleoside triphosphate hydrolases"/>
    <property type="match status" value="1"/>
</dbReference>